<dbReference type="Proteomes" id="UP000095283">
    <property type="component" value="Unplaced"/>
</dbReference>
<dbReference type="Pfam" id="PF01359">
    <property type="entry name" value="Transposase_1"/>
    <property type="match status" value="1"/>
</dbReference>
<dbReference type="InterPro" id="IPR036397">
    <property type="entry name" value="RNaseH_sf"/>
</dbReference>
<protein>
    <submittedName>
        <fullName evidence="2">Mariner Mos1 transposase</fullName>
    </submittedName>
</protein>
<sequence length="136" mass="15627">MKGMLFYELLQPGETVIAERYGRQLIDLFNAIEQKRAFTGQESPKAILLHDNGRPHVALSTQQTIFSLRSSSARDVFTGLGVFRLALNSVEAELYRDSVFEMWLKCENGSMILLPPSRYRFFTKESESYPRDGRRS</sequence>
<proteinExistence type="predicted"/>
<dbReference type="Gene3D" id="3.30.420.10">
    <property type="entry name" value="Ribonuclease H-like superfamily/Ribonuclease H"/>
    <property type="match status" value="1"/>
</dbReference>
<dbReference type="InterPro" id="IPR001888">
    <property type="entry name" value="Transposase_1"/>
</dbReference>
<dbReference type="GO" id="GO:0003676">
    <property type="term" value="F:nucleic acid binding"/>
    <property type="evidence" value="ECO:0007669"/>
    <property type="project" value="InterPro"/>
</dbReference>
<organism evidence="1 2">
    <name type="scientific">Heterorhabditis bacteriophora</name>
    <name type="common">Entomopathogenic nematode worm</name>
    <dbReference type="NCBI Taxonomy" id="37862"/>
    <lineage>
        <taxon>Eukaryota</taxon>
        <taxon>Metazoa</taxon>
        <taxon>Ecdysozoa</taxon>
        <taxon>Nematoda</taxon>
        <taxon>Chromadorea</taxon>
        <taxon>Rhabditida</taxon>
        <taxon>Rhabditina</taxon>
        <taxon>Rhabditomorpha</taxon>
        <taxon>Strongyloidea</taxon>
        <taxon>Heterorhabditidae</taxon>
        <taxon>Heterorhabditis</taxon>
    </lineage>
</organism>
<reference evidence="2" key="1">
    <citation type="submission" date="2016-11" db="UniProtKB">
        <authorList>
            <consortium name="WormBaseParasite"/>
        </authorList>
    </citation>
    <scope>IDENTIFICATION</scope>
</reference>
<dbReference type="AlphaFoldDB" id="A0A1I7X4R3"/>
<dbReference type="WBParaSite" id="Hba_12408">
    <property type="protein sequence ID" value="Hba_12408"/>
    <property type="gene ID" value="Hba_12408"/>
</dbReference>
<evidence type="ECO:0000313" key="1">
    <source>
        <dbReference type="Proteomes" id="UP000095283"/>
    </source>
</evidence>
<evidence type="ECO:0000313" key="2">
    <source>
        <dbReference type="WBParaSite" id="Hba_12408"/>
    </source>
</evidence>
<accession>A0A1I7X4R3</accession>
<keyword evidence="1" id="KW-1185">Reference proteome</keyword>
<name>A0A1I7X4R3_HETBA</name>